<evidence type="ECO:0000313" key="8">
    <source>
        <dbReference type="EMBL" id="CAP70962.1"/>
    </source>
</evidence>
<evidence type="ECO:0000256" key="5">
    <source>
        <dbReference type="ARBA" id="ARBA00023204"/>
    </source>
</evidence>
<evidence type="ECO:0000256" key="3">
    <source>
        <dbReference type="ARBA" id="ARBA00022763"/>
    </source>
</evidence>
<dbReference type="Pfam" id="PF09415">
    <property type="entry name" value="CENP-X"/>
    <property type="match status" value="1"/>
</dbReference>
<dbReference type="GeneID" id="6193474"/>
<dbReference type="eggNOG" id="ENOG502S98G">
    <property type="taxonomic scope" value="Eukaryota"/>
</dbReference>
<dbReference type="PANTHER" id="PTHR28680">
    <property type="entry name" value="CENTROMERE PROTEIN X"/>
    <property type="match status" value="1"/>
</dbReference>
<keyword evidence="10" id="KW-1185">Reference proteome</keyword>
<protein>
    <submittedName>
        <fullName evidence="8">Podospora anserina S mat+ genomic DNA chromosome 3, supercontig 2</fullName>
    </submittedName>
</protein>
<dbReference type="InterPro" id="IPR018552">
    <property type="entry name" value="CENP-X"/>
</dbReference>
<gene>
    <name evidence="8" type="ORF">PODANS_3_10160</name>
</gene>
<reference evidence="8" key="2">
    <citation type="submission" date="2008-07" db="EMBL/GenBank/DDBJ databases">
        <authorList>
            <person name="Genoscope - CEA"/>
        </authorList>
    </citation>
    <scope>NUCLEOTIDE SEQUENCE</scope>
    <source>
        <strain evidence="8">S mat+</strain>
    </source>
</reference>
<evidence type="ECO:0000256" key="1">
    <source>
        <dbReference type="ARBA" id="ARBA00004123"/>
    </source>
</evidence>
<proteinExistence type="inferred from homology"/>
<dbReference type="HOGENOM" id="CLU_071333_2_0_1"/>
<feature type="compositionally biased region" description="Acidic residues" evidence="7">
    <location>
        <begin position="160"/>
        <end position="178"/>
    </location>
</feature>
<evidence type="ECO:0000256" key="7">
    <source>
        <dbReference type="SAM" id="MobiDB-lite"/>
    </source>
</evidence>
<comment type="subcellular location">
    <subcellularLocation>
        <location evidence="1">Nucleus</location>
    </subcellularLocation>
</comment>
<evidence type="ECO:0000313" key="10">
    <source>
        <dbReference type="Proteomes" id="UP000001197"/>
    </source>
</evidence>
<dbReference type="PANTHER" id="PTHR28680:SF1">
    <property type="entry name" value="CENTROMERE PROTEIN X"/>
    <property type="match status" value="1"/>
</dbReference>
<keyword evidence="5" id="KW-0234">DNA repair</keyword>
<organism evidence="8">
    <name type="scientific">Podospora anserina (strain S / ATCC MYA-4624 / DSM 980 / FGSC 10383)</name>
    <name type="common">Pleurage anserina</name>
    <dbReference type="NCBI Taxonomy" id="515849"/>
    <lineage>
        <taxon>Eukaryota</taxon>
        <taxon>Fungi</taxon>
        <taxon>Dikarya</taxon>
        <taxon>Ascomycota</taxon>
        <taxon>Pezizomycotina</taxon>
        <taxon>Sordariomycetes</taxon>
        <taxon>Sordariomycetidae</taxon>
        <taxon>Sordariales</taxon>
        <taxon>Podosporaceae</taxon>
        <taxon>Podospora</taxon>
        <taxon>Podospora anserina</taxon>
    </lineage>
</organism>
<evidence type="ECO:0000256" key="4">
    <source>
        <dbReference type="ARBA" id="ARBA00023125"/>
    </source>
</evidence>
<reference evidence="9" key="4">
    <citation type="submission" date="2015-04" db="EMBL/GenBank/DDBJ databases">
        <title>Maintaining two mating types: Structure of the mating type locus and its role in heterokaryosis in Podospora anserina.</title>
        <authorList>
            <person name="Grognet P."/>
            <person name="Bidard F."/>
            <person name="Kuchly C."/>
            <person name="Chan Ho Tong L."/>
            <person name="Coppin E."/>
            <person name="Ait Benkhali J."/>
            <person name="Couloux A."/>
            <person name="Wincker P."/>
            <person name="Debuchy R."/>
            <person name="Silar P."/>
        </authorList>
    </citation>
    <scope>NUCLEOTIDE SEQUENCE</scope>
</reference>
<evidence type="ECO:0000256" key="2">
    <source>
        <dbReference type="ARBA" id="ARBA00009359"/>
    </source>
</evidence>
<keyword evidence="4" id="KW-0238">DNA-binding</keyword>
<dbReference type="EMBL" id="FO904938">
    <property type="protein sequence ID" value="CDP27557.1"/>
    <property type="molecule type" value="Genomic_DNA"/>
</dbReference>
<dbReference type="OrthoDB" id="2500381at2759"/>
<dbReference type="GO" id="GO:0051382">
    <property type="term" value="P:kinetochore assembly"/>
    <property type="evidence" value="ECO:0007669"/>
    <property type="project" value="InterPro"/>
</dbReference>
<evidence type="ECO:0000256" key="6">
    <source>
        <dbReference type="ARBA" id="ARBA00023242"/>
    </source>
</evidence>
<feature type="compositionally biased region" description="Low complexity" evidence="7">
    <location>
        <begin position="110"/>
        <end position="136"/>
    </location>
</feature>
<sequence length="249" mass="27939">MSFCKRYTSFHISTPRLPVIWMEDQNGDASPDKRSRYVIGQLRHAFQFQSFNSNLVQLIKRTPTAPDSYLTSKSPFISSLSRTTIRLARYISMPPKQSTGAGDRDRPAGSVNKSSAAAKTAANSSKRPTANTTTGANKKKRKATLSDEENDSGRRRTQPEVEEEEEDEEDEEDEDDERESIPPELLSKIVHELFEHKETKITKDANNALSGYMDVFVREAIARAAAERKGAFLEVEDLEKVAAQLVLDL</sequence>
<evidence type="ECO:0000313" key="9">
    <source>
        <dbReference type="EMBL" id="CDP27557.1"/>
    </source>
</evidence>
<dbReference type="GO" id="GO:0006281">
    <property type="term" value="P:DNA repair"/>
    <property type="evidence" value="ECO:0007669"/>
    <property type="project" value="UniProtKB-KW"/>
</dbReference>
<dbReference type="GO" id="GO:0071821">
    <property type="term" value="C:FANCM-MHF complex"/>
    <property type="evidence" value="ECO:0007669"/>
    <property type="project" value="TreeGrafter"/>
</dbReference>
<dbReference type="VEuPathDB" id="FungiDB:PODANS_3_10160"/>
<comment type="similarity">
    <text evidence="2">Belongs to the CENP-X/MHF2 family.</text>
</comment>
<feature type="region of interest" description="Disordered" evidence="7">
    <location>
        <begin position="93"/>
        <end position="182"/>
    </location>
</feature>
<dbReference type="AlphaFoldDB" id="B2B1H7"/>
<dbReference type="GO" id="GO:0046982">
    <property type="term" value="F:protein heterodimerization activity"/>
    <property type="evidence" value="ECO:0007669"/>
    <property type="project" value="InterPro"/>
</dbReference>
<dbReference type="KEGG" id="pan:PODANSg6865"/>
<dbReference type="RefSeq" id="XP_001909828.1">
    <property type="nucleotide sequence ID" value="XM_001909793.1"/>
</dbReference>
<dbReference type="EMBL" id="CU638743">
    <property type="protein sequence ID" value="CAP70962.1"/>
    <property type="molecule type" value="Genomic_DNA"/>
</dbReference>
<dbReference type="GO" id="GO:0000712">
    <property type="term" value="P:resolution of meiotic recombination intermediates"/>
    <property type="evidence" value="ECO:0007669"/>
    <property type="project" value="TreeGrafter"/>
</dbReference>
<keyword evidence="6" id="KW-0539">Nucleus</keyword>
<dbReference type="CDD" id="cd22921">
    <property type="entry name" value="HFD_CENP-X"/>
    <property type="match status" value="1"/>
</dbReference>
<dbReference type="GO" id="GO:0031297">
    <property type="term" value="P:replication fork processing"/>
    <property type="evidence" value="ECO:0007669"/>
    <property type="project" value="TreeGrafter"/>
</dbReference>
<reference evidence="10" key="3">
    <citation type="journal article" date="2014" name="Genetics">
        <title>Maintaining two mating types: Structure of the mating type locus and its role in heterokaryosis in Podospora anserina.</title>
        <authorList>
            <person name="Grognet P."/>
            <person name="Bidard F."/>
            <person name="Kuchly C."/>
            <person name="Tong L.C.H."/>
            <person name="Coppin E."/>
            <person name="Benkhali J.A."/>
            <person name="Couloux A."/>
            <person name="Wincker P."/>
            <person name="Debuchy R."/>
            <person name="Silar P."/>
        </authorList>
    </citation>
    <scope>GENOME REANNOTATION</scope>
    <source>
        <strain evidence="10">S / ATCC MYA-4624 / DSM 980 / FGSC 10383</strain>
    </source>
</reference>
<keyword evidence="3" id="KW-0227">DNA damage</keyword>
<dbReference type="Proteomes" id="UP000001197">
    <property type="component" value="Chromosome 3"/>
</dbReference>
<accession>B2B1H7</accession>
<dbReference type="Gene3D" id="1.10.20.10">
    <property type="entry name" value="Histone, subunit A"/>
    <property type="match status" value="1"/>
</dbReference>
<name>B2B1H7_PODAN</name>
<dbReference type="GO" id="GO:0003677">
    <property type="term" value="F:DNA binding"/>
    <property type="evidence" value="ECO:0007669"/>
    <property type="project" value="UniProtKB-KW"/>
</dbReference>
<reference evidence="8 10" key="1">
    <citation type="journal article" date="2008" name="Genome Biol.">
        <title>The genome sequence of the model ascomycete fungus Podospora anserina.</title>
        <authorList>
            <person name="Espagne E."/>
            <person name="Lespinet O."/>
            <person name="Malagnac F."/>
            <person name="Da Silva C."/>
            <person name="Jaillon O."/>
            <person name="Porcel B.M."/>
            <person name="Couloux A."/>
            <person name="Aury J.-M."/>
            <person name="Segurens B."/>
            <person name="Poulain J."/>
            <person name="Anthouard V."/>
            <person name="Grossetete S."/>
            <person name="Khalili H."/>
            <person name="Coppin E."/>
            <person name="Dequard-Chablat M."/>
            <person name="Picard M."/>
            <person name="Contamine V."/>
            <person name="Arnaise S."/>
            <person name="Bourdais A."/>
            <person name="Berteaux-Lecellier V."/>
            <person name="Gautheret D."/>
            <person name="de Vries R.P."/>
            <person name="Battaglia E."/>
            <person name="Coutinho P.M."/>
            <person name="Danchin E.G.J."/>
            <person name="Henrissat B."/>
            <person name="El Khoury R."/>
            <person name="Sainsard-Chanet A."/>
            <person name="Boivin A."/>
            <person name="Pinan-Lucarre B."/>
            <person name="Sellem C.H."/>
            <person name="Debuchy R."/>
            <person name="Wincker P."/>
            <person name="Weissenbach J."/>
            <person name="Silar P."/>
        </authorList>
    </citation>
    <scope>NUCLEOTIDE SEQUENCE [LARGE SCALE GENOMIC DNA]</scope>
    <source>
        <strain evidence="10">S / ATCC MYA-4624 / DSM 980 / FGSC 10383</strain>
        <strain evidence="8">S mat+</strain>
    </source>
</reference>
<dbReference type="InterPro" id="IPR009072">
    <property type="entry name" value="Histone-fold"/>
</dbReference>